<feature type="transmembrane region" description="Helical" evidence="7">
    <location>
        <begin position="5"/>
        <end position="25"/>
    </location>
</feature>
<reference evidence="8 9" key="1">
    <citation type="submission" date="2023-10" db="EMBL/GenBank/DDBJ databases">
        <title>Paenibacillus strain PFR10 Genome sequencing and assembly.</title>
        <authorList>
            <person name="Kim I."/>
        </authorList>
    </citation>
    <scope>NUCLEOTIDE SEQUENCE [LARGE SCALE GENOMIC DNA]</scope>
    <source>
        <strain evidence="8 9">PFR10</strain>
    </source>
</reference>
<comment type="caution">
    <text evidence="8">The sequence shown here is derived from an EMBL/GenBank/DDBJ whole genome shotgun (WGS) entry which is preliminary data.</text>
</comment>
<name>A0ABU3RC56_9BACL</name>
<evidence type="ECO:0000256" key="4">
    <source>
        <dbReference type="ARBA" id="ARBA00022692"/>
    </source>
</evidence>
<gene>
    <name evidence="8" type="ORF">RQP52_12070</name>
</gene>
<dbReference type="PANTHER" id="PTHR33452">
    <property type="entry name" value="OXIDOREDUCTASE CATD-RELATED"/>
    <property type="match status" value="1"/>
</dbReference>
<protein>
    <submittedName>
        <fullName evidence="8">DoxX family protein</fullName>
    </submittedName>
</protein>
<dbReference type="PANTHER" id="PTHR33452:SF1">
    <property type="entry name" value="INNER MEMBRANE PROTEIN YPHA-RELATED"/>
    <property type="match status" value="1"/>
</dbReference>
<dbReference type="InterPro" id="IPR051907">
    <property type="entry name" value="DoxX-like_oxidoreductase"/>
</dbReference>
<keyword evidence="5 7" id="KW-1133">Transmembrane helix</keyword>
<evidence type="ECO:0000313" key="8">
    <source>
        <dbReference type="EMBL" id="MDU0201832.1"/>
    </source>
</evidence>
<keyword evidence="3" id="KW-1003">Cell membrane</keyword>
<evidence type="ECO:0000256" key="3">
    <source>
        <dbReference type="ARBA" id="ARBA00022475"/>
    </source>
</evidence>
<dbReference type="RefSeq" id="WP_315951723.1">
    <property type="nucleotide sequence ID" value="NZ_JAWCUD010000003.1"/>
</dbReference>
<keyword evidence="4 7" id="KW-0812">Transmembrane</keyword>
<keyword evidence="6 7" id="KW-0472">Membrane</keyword>
<proteinExistence type="inferred from homology"/>
<dbReference type="Pfam" id="PF07681">
    <property type="entry name" value="DoxX"/>
    <property type="match status" value="1"/>
</dbReference>
<evidence type="ECO:0000256" key="5">
    <source>
        <dbReference type="ARBA" id="ARBA00022989"/>
    </source>
</evidence>
<keyword evidence="9" id="KW-1185">Reference proteome</keyword>
<evidence type="ECO:0000256" key="2">
    <source>
        <dbReference type="ARBA" id="ARBA00006679"/>
    </source>
</evidence>
<comment type="similarity">
    <text evidence="2">Belongs to the DoxX family.</text>
</comment>
<evidence type="ECO:0000313" key="9">
    <source>
        <dbReference type="Proteomes" id="UP001260980"/>
    </source>
</evidence>
<dbReference type="EMBL" id="JAWCUD010000003">
    <property type="protein sequence ID" value="MDU0201832.1"/>
    <property type="molecule type" value="Genomic_DNA"/>
</dbReference>
<evidence type="ECO:0000256" key="1">
    <source>
        <dbReference type="ARBA" id="ARBA00004651"/>
    </source>
</evidence>
<dbReference type="Proteomes" id="UP001260980">
    <property type="component" value="Unassembled WGS sequence"/>
</dbReference>
<dbReference type="InterPro" id="IPR032808">
    <property type="entry name" value="DoxX"/>
</dbReference>
<organism evidence="8 9">
    <name type="scientific">Paenibacillus violae</name>
    <dbReference type="NCBI Taxonomy" id="3077234"/>
    <lineage>
        <taxon>Bacteria</taxon>
        <taxon>Bacillati</taxon>
        <taxon>Bacillota</taxon>
        <taxon>Bacilli</taxon>
        <taxon>Bacillales</taxon>
        <taxon>Paenibacillaceae</taxon>
        <taxon>Paenibacillus</taxon>
    </lineage>
</organism>
<comment type="subcellular location">
    <subcellularLocation>
        <location evidence="1">Cell membrane</location>
        <topology evidence="1">Multi-pass membrane protein</topology>
    </subcellularLocation>
</comment>
<feature type="transmembrane region" description="Helical" evidence="7">
    <location>
        <begin position="74"/>
        <end position="93"/>
    </location>
</feature>
<feature type="transmembrane region" description="Helical" evidence="7">
    <location>
        <begin position="105"/>
        <end position="124"/>
    </location>
</feature>
<evidence type="ECO:0000256" key="7">
    <source>
        <dbReference type="SAM" id="Phobius"/>
    </source>
</evidence>
<accession>A0ABU3RC56</accession>
<feature type="transmembrane region" description="Helical" evidence="7">
    <location>
        <begin position="45"/>
        <end position="67"/>
    </location>
</feature>
<sequence length="134" mass="14300">MTKTVLVSMIMRVLMGIIFISHGIAKFQMGLSNVEGWFSSIGIPGFLAYAVAGLELVGGIMLVAGLFTRYVSGLFVVMLIGAIITAKLSVGLLGNAQSPGYELDLGFLLISLYLVVADTSPLSVDRFIMRKHSA</sequence>
<evidence type="ECO:0000256" key="6">
    <source>
        <dbReference type="ARBA" id="ARBA00023136"/>
    </source>
</evidence>